<dbReference type="GO" id="GO:0006281">
    <property type="term" value="P:DNA repair"/>
    <property type="evidence" value="ECO:0007669"/>
    <property type="project" value="UniProtKB-KW"/>
</dbReference>
<dbReference type="Pfam" id="PF05970">
    <property type="entry name" value="PIF1"/>
    <property type="match status" value="1"/>
</dbReference>
<keyword evidence="1" id="KW-0234">DNA repair</keyword>
<evidence type="ECO:0000313" key="3">
    <source>
        <dbReference type="EMBL" id="KOF74936.1"/>
    </source>
</evidence>
<dbReference type="GO" id="GO:0000723">
    <property type="term" value="P:telomere maintenance"/>
    <property type="evidence" value="ECO:0007669"/>
    <property type="project" value="InterPro"/>
</dbReference>
<accession>A0A0L8GD36</accession>
<dbReference type="PANTHER" id="PTHR10492:SF57">
    <property type="entry name" value="ATP-DEPENDENT DNA HELICASE"/>
    <property type="match status" value="1"/>
</dbReference>
<evidence type="ECO:0000256" key="1">
    <source>
        <dbReference type="RuleBase" id="RU363044"/>
    </source>
</evidence>
<keyword evidence="1" id="KW-0378">Hydrolase</keyword>
<keyword evidence="1" id="KW-0547">Nucleotide-binding</keyword>
<dbReference type="GO" id="GO:0016887">
    <property type="term" value="F:ATP hydrolysis activity"/>
    <property type="evidence" value="ECO:0007669"/>
    <property type="project" value="RHEA"/>
</dbReference>
<keyword evidence="1" id="KW-0227">DNA damage</keyword>
<dbReference type="GO" id="GO:0006310">
    <property type="term" value="P:DNA recombination"/>
    <property type="evidence" value="ECO:0007669"/>
    <property type="project" value="UniProtKB-KW"/>
</dbReference>
<dbReference type="AlphaFoldDB" id="A0A0L8GD36"/>
<dbReference type="EMBL" id="KQ422393">
    <property type="protein sequence ID" value="KOF74936.1"/>
    <property type="molecule type" value="Genomic_DNA"/>
</dbReference>
<dbReference type="OrthoDB" id="3175255at2759"/>
<dbReference type="GO" id="GO:0043139">
    <property type="term" value="F:5'-3' DNA helicase activity"/>
    <property type="evidence" value="ECO:0007669"/>
    <property type="project" value="UniProtKB-EC"/>
</dbReference>
<proteinExistence type="inferred from homology"/>
<dbReference type="PANTHER" id="PTHR10492">
    <property type="match status" value="1"/>
</dbReference>
<dbReference type="SUPFAM" id="SSF52540">
    <property type="entry name" value="P-loop containing nucleoside triphosphate hydrolases"/>
    <property type="match status" value="1"/>
</dbReference>
<evidence type="ECO:0000259" key="2">
    <source>
        <dbReference type="Pfam" id="PF05970"/>
    </source>
</evidence>
<organism evidence="3">
    <name type="scientific">Octopus bimaculoides</name>
    <name type="common">California two-spotted octopus</name>
    <dbReference type="NCBI Taxonomy" id="37653"/>
    <lineage>
        <taxon>Eukaryota</taxon>
        <taxon>Metazoa</taxon>
        <taxon>Spiralia</taxon>
        <taxon>Lophotrochozoa</taxon>
        <taxon>Mollusca</taxon>
        <taxon>Cephalopoda</taxon>
        <taxon>Coleoidea</taxon>
        <taxon>Octopodiformes</taxon>
        <taxon>Octopoda</taxon>
        <taxon>Incirrata</taxon>
        <taxon>Octopodidae</taxon>
        <taxon>Octopus</taxon>
    </lineage>
</organism>
<dbReference type="Gene3D" id="3.40.50.300">
    <property type="entry name" value="P-loop containing nucleotide triphosphate hydrolases"/>
    <property type="match status" value="1"/>
</dbReference>
<dbReference type="EC" id="5.6.2.3" evidence="1"/>
<gene>
    <name evidence="3" type="ORF">OCBIM_22035469mg</name>
</gene>
<keyword evidence="1" id="KW-0067">ATP-binding</keyword>
<name>A0A0L8GD36_OCTBM</name>
<protein>
    <recommendedName>
        <fullName evidence="1">ATP-dependent DNA helicase</fullName>
        <ecNumber evidence="1">5.6.2.3</ecNumber>
    </recommendedName>
</protein>
<dbReference type="InterPro" id="IPR027417">
    <property type="entry name" value="P-loop_NTPase"/>
</dbReference>
<keyword evidence="1" id="KW-0233">DNA recombination</keyword>
<sequence length="155" mass="17267">MEKASNSFLEANASYTPSNIKYGPDCNYQHVRIEVAVALSGFAVTILSRGRTNYSAFKLPLNLVTNDSPNFNIRKGTGSAEVLRQCHLIIWDECTMSHRGAMEALDKTLQDIRGNKKSMEGVTLVLLGDFSQTLLVIPRQIRSDEIKAYIKSLDL</sequence>
<keyword evidence="1" id="KW-0347">Helicase</keyword>
<comment type="cofactor">
    <cofactor evidence="1">
        <name>Mg(2+)</name>
        <dbReference type="ChEBI" id="CHEBI:18420"/>
    </cofactor>
</comment>
<reference evidence="3" key="1">
    <citation type="submission" date="2015-07" db="EMBL/GenBank/DDBJ databases">
        <title>MeaNS - Measles Nucleotide Surveillance Program.</title>
        <authorList>
            <person name="Tran T."/>
            <person name="Druce J."/>
        </authorList>
    </citation>
    <scope>NUCLEOTIDE SEQUENCE</scope>
    <source>
        <strain evidence="3">UCB-OBI-ISO-001</strain>
        <tissue evidence="3">Gonad</tissue>
    </source>
</reference>
<dbReference type="InterPro" id="IPR010285">
    <property type="entry name" value="DNA_helicase_pif1-like_DEAD"/>
</dbReference>
<comment type="similarity">
    <text evidence="1">Belongs to the helicase family.</text>
</comment>
<dbReference type="GO" id="GO:0005524">
    <property type="term" value="F:ATP binding"/>
    <property type="evidence" value="ECO:0007669"/>
    <property type="project" value="UniProtKB-KW"/>
</dbReference>
<comment type="catalytic activity">
    <reaction evidence="1">
        <text>ATP + H2O = ADP + phosphate + H(+)</text>
        <dbReference type="Rhea" id="RHEA:13065"/>
        <dbReference type="ChEBI" id="CHEBI:15377"/>
        <dbReference type="ChEBI" id="CHEBI:15378"/>
        <dbReference type="ChEBI" id="CHEBI:30616"/>
        <dbReference type="ChEBI" id="CHEBI:43474"/>
        <dbReference type="ChEBI" id="CHEBI:456216"/>
        <dbReference type="EC" id="5.6.2.3"/>
    </reaction>
</comment>
<feature type="domain" description="DNA helicase Pif1-like DEAD-box helicase" evidence="2">
    <location>
        <begin position="32"/>
        <end position="152"/>
    </location>
</feature>